<dbReference type="OrthoDB" id="5104028at2759"/>
<comment type="caution">
    <text evidence="1">The sequence shown here is derived from an EMBL/GenBank/DDBJ whole genome shotgun (WGS) entry which is preliminary data.</text>
</comment>
<evidence type="ECO:0000313" key="2">
    <source>
        <dbReference type="Proteomes" id="UP000236664"/>
    </source>
</evidence>
<dbReference type="AlphaFoldDB" id="A0A2K0U3K6"/>
<reference evidence="1 2" key="1">
    <citation type="submission" date="2017-06" db="EMBL/GenBank/DDBJ databases">
        <title>Genome of Fusarium nygamai isolate CS10214.</title>
        <authorList>
            <person name="Gardiner D.M."/>
            <person name="Obanor F."/>
            <person name="Kazan K."/>
        </authorList>
    </citation>
    <scope>NUCLEOTIDE SEQUENCE [LARGE SCALE GENOMIC DNA]</scope>
    <source>
        <strain evidence="1 2">CS10214</strain>
    </source>
</reference>
<dbReference type="EMBL" id="MTQA01000757">
    <property type="protein sequence ID" value="PNP52359.1"/>
    <property type="molecule type" value="Genomic_DNA"/>
</dbReference>
<dbReference type="STRING" id="42673.A0A2K0U3K6"/>
<gene>
    <name evidence="1" type="ORF">FNYG_15849</name>
</gene>
<sequence>MGKPILMEDLRTMVAKITADAEDLLWGQLIFKEGNDERFVIPLAGIEDDLT</sequence>
<keyword evidence="2" id="KW-1185">Reference proteome</keyword>
<dbReference type="Proteomes" id="UP000236664">
    <property type="component" value="Unassembled WGS sequence"/>
</dbReference>
<proteinExistence type="predicted"/>
<evidence type="ECO:0000313" key="1">
    <source>
        <dbReference type="EMBL" id="PNP52359.1"/>
    </source>
</evidence>
<name>A0A2K0U3K6_GIBNY</name>
<organism evidence="1 2">
    <name type="scientific">Gibberella nygamai</name>
    <name type="common">Bean root rot disease fungus</name>
    <name type="synonym">Fusarium nygamai</name>
    <dbReference type="NCBI Taxonomy" id="42673"/>
    <lineage>
        <taxon>Eukaryota</taxon>
        <taxon>Fungi</taxon>
        <taxon>Dikarya</taxon>
        <taxon>Ascomycota</taxon>
        <taxon>Pezizomycotina</taxon>
        <taxon>Sordariomycetes</taxon>
        <taxon>Hypocreomycetidae</taxon>
        <taxon>Hypocreales</taxon>
        <taxon>Nectriaceae</taxon>
        <taxon>Fusarium</taxon>
        <taxon>Fusarium fujikuroi species complex</taxon>
    </lineage>
</organism>
<protein>
    <submittedName>
        <fullName evidence="1">Uncharacterized protein</fullName>
    </submittedName>
</protein>
<accession>A0A2K0U3K6</accession>